<feature type="non-terminal residue" evidence="1">
    <location>
        <position position="60"/>
    </location>
</feature>
<evidence type="ECO:0000313" key="2">
    <source>
        <dbReference type="Proteomes" id="UP000789366"/>
    </source>
</evidence>
<protein>
    <submittedName>
        <fullName evidence="1">10702_t:CDS:1</fullName>
    </submittedName>
</protein>
<gene>
    <name evidence="1" type="ORF">SPELUC_LOCUS17133</name>
</gene>
<accession>A0ACA9RDY4</accession>
<dbReference type="EMBL" id="CAJVPW010067988">
    <property type="protein sequence ID" value="CAG8789869.1"/>
    <property type="molecule type" value="Genomic_DNA"/>
</dbReference>
<evidence type="ECO:0000313" key="1">
    <source>
        <dbReference type="EMBL" id="CAG8789869.1"/>
    </source>
</evidence>
<name>A0ACA9RDY4_9GLOM</name>
<sequence>IVLTFSGLYMYNQARRDVEKKEKSAREKEEIKMQYHLALRFRVPICVDPDVLGVEGTDNR</sequence>
<feature type="non-terminal residue" evidence="1">
    <location>
        <position position="1"/>
    </location>
</feature>
<keyword evidence="2" id="KW-1185">Reference proteome</keyword>
<proteinExistence type="predicted"/>
<reference evidence="1" key="1">
    <citation type="submission" date="2021-06" db="EMBL/GenBank/DDBJ databases">
        <authorList>
            <person name="Kallberg Y."/>
            <person name="Tangrot J."/>
            <person name="Rosling A."/>
        </authorList>
    </citation>
    <scope>NUCLEOTIDE SEQUENCE</scope>
    <source>
        <strain evidence="1">28 12/20/2015</strain>
    </source>
</reference>
<comment type="caution">
    <text evidence="1">The sequence shown here is derived from an EMBL/GenBank/DDBJ whole genome shotgun (WGS) entry which is preliminary data.</text>
</comment>
<dbReference type="Proteomes" id="UP000789366">
    <property type="component" value="Unassembled WGS sequence"/>
</dbReference>
<organism evidence="1 2">
    <name type="scientific">Cetraspora pellucida</name>
    <dbReference type="NCBI Taxonomy" id="1433469"/>
    <lineage>
        <taxon>Eukaryota</taxon>
        <taxon>Fungi</taxon>
        <taxon>Fungi incertae sedis</taxon>
        <taxon>Mucoromycota</taxon>
        <taxon>Glomeromycotina</taxon>
        <taxon>Glomeromycetes</taxon>
        <taxon>Diversisporales</taxon>
        <taxon>Gigasporaceae</taxon>
        <taxon>Cetraspora</taxon>
    </lineage>
</organism>